<feature type="transmembrane region" description="Helical" evidence="6">
    <location>
        <begin position="205"/>
        <end position="224"/>
    </location>
</feature>
<dbReference type="AlphaFoldDB" id="A0A7G9GKP7"/>
<keyword evidence="5 6" id="KW-0472">Membrane</keyword>
<evidence type="ECO:0000256" key="4">
    <source>
        <dbReference type="ARBA" id="ARBA00022989"/>
    </source>
</evidence>
<feature type="transmembrane region" description="Helical" evidence="6">
    <location>
        <begin position="283"/>
        <end position="304"/>
    </location>
</feature>
<dbReference type="InterPro" id="IPR050833">
    <property type="entry name" value="Poly_Biosynth_Transport"/>
</dbReference>
<feature type="transmembrane region" description="Helical" evidence="6">
    <location>
        <begin position="5"/>
        <end position="26"/>
    </location>
</feature>
<accession>A0A7G9GKP7</accession>
<organism evidence="7 8">
    <name type="scientific">[Eubacterium] hominis</name>
    <dbReference type="NCBI Taxonomy" id="2764325"/>
    <lineage>
        <taxon>Bacteria</taxon>
        <taxon>Bacillati</taxon>
        <taxon>Bacillota</taxon>
        <taxon>Erysipelotrichia</taxon>
        <taxon>Erysipelotrichales</taxon>
        <taxon>Erysipelotrichaceae</taxon>
        <taxon>Amedibacillus</taxon>
    </lineage>
</organism>
<feature type="transmembrane region" description="Helical" evidence="6">
    <location>
        <begin position="310"/>
        <end position="327"/>
    </location>
</feature>
<evidence type="ECO:0000313" key="7">
    <source>
        <dbReference type="EMBL" id="QNM11379.1"/>
    </source>
</evidence>
<dbReference type="Proteomes" id="UP000515856">
    <property type="component" value="Chromosome"/>
</dbReference>
<dbReference type="GO" id="GO:0005886">
    <property type="term" value="C:plasma membrane"/>
    <property type="evidence" value="ECO:0007669"/>
    <property type="project" value="UniProtKB-SubCell"/>
</dbReference>
<dbReference type="RefSeq" id="WP_117536391.1">
    <property type="nucleotide sequence ID" value="NZ_CP060636.1"/>
</dbReference>
<feature type="transmembrane region" description="Helical" evidence="6">
    <location>
        <begin position="239"/>
        <end position="263"/>
    </location>
</feature>
<dbReference type="PANTHER" id="PTHR30250:SF11">
    <property type="entry name" value="O-ANTIGEN TRANSPORTER-RELATED"/>
    <property type="match status" value="1"/>
</dbReference>
<feature type="transmembrane region" description="Helical" evidence="6">
    <location>
        <begin position="82"/>
        <end position="98"/>
    </location>
</feature>
<comment type="subcellular location">
    <subcellularLocation>
        <location evidence="1">Cell membrane</location>
        <topology evidence="1">Multi-pass membrane protein</topology>
    </subcellularLocation>
</comment>
<proteinExistence type="predicted"/>
<evidence type="ECO:0000256" key="5">
    <source>
        <dbReference type="ARBA" id="ARBA00023136"/>
    </source>
</evidence>
<name>A0A7G9GKP7_9FIRM</name>
<evidence type="ECO:0000256" key="3">
    <source>
        <dbReference type="ARBA" id="ARBA00022692"/>
    </source>
</evidence>
<keyword evidence="8" id="KW-1185">Reference proteome</keyword>
<feature type="transmembrane region" description="Helical" evidence="6">
    <location>
        <begin position="166"/>
        <end position="184"/>
    </location>
</feature>
<keyword evidence="4 6" id="KW-1133">Transmembrane helix</keyword>
<gene>
    <name evidence="7" type="ORF">H9Q80_14120</name>
</gene>
<feature type="transmembrane region" description="Helical" evidence="6">
    <location>
        <begin position="104"/>
        <end position="122"/>
    </location>
</feature>
<feature type="transmembrane region" description="Helical" evidence="6">
    <location>
        <begin position="347"/>
        <end position="365"/>
    </location>
</feature>
<keyword evidence="2" id="KW-1003">Cell membrane</keyword>
<feature type="transmembrane region" description="Helical" evidence="6">
    <location>
        <begin position="143"/>
        <end position="160"/>
    </location>
</feature>
<evidence type="ECO:0000256" key="2">
    <source>
        <dbReference type="ARBA" id="ARBA00022475"/>
    </source>
</evidence>
<sequence length="455" mass="52448">MKKSLLHIFAANIIYLLINIFNSFLLPKFLSVDTYAIIKTYTLYVGYAGFLSLGYADGMYLKYGGKDINELDLVDLSTNYKSYTLFELIVCFICLIIALMLNDFVLICFSIGGFFINIIGYYKNLYQAVGEFKLYGKSLNYQTILLFFMSFILIFCFQSDNPKNYIIVQVLSALIVVIYLTLILNKNIHILGVGKVSLKEIVKNISMGFTLMLGNFSSSIFTSLDRWFIKALMTNKFFAYYSFAVSLENIVDVFITPITISLYNSFCKNYSIQHILKIKKMTLLWGFLIITAAFPVKFIIINFLPQYSNAISIILPLFAAQAFYAVIKGVHINLYKAEHKQKKYFKIMIFMMIVAVILNCVLYFFSKQVESFAYATLITAIVWQIYCEIENSKLRFNNNEYVSIILLFISYFVAGNITNAIMGLLLYLLSFLIIVIIFMRDTLQYCLNSIFLYKT</sequence>
<protein>
    <submittedName>
        <fullName evidence="7">Oligosaccharide flippase family protein</fullName>
    </submittedName>
</protein>
<evidence type="ECO:0000256" key="1">
    <source>
        <dbReference type="ARBA" id="ARBA00004651"/>
    </source>
</evidence>
<evidence type="ECO:0000313" key="8">
    <source>
        <dbReference type="Proteomes" id="UP000515856"/>
    </source>
</evidence>
<evidence type="ECO:0000256" key="6">
    <source>
        <dbReference type="SAM" id="Phobius"/>
    </source>
</evidence>
<reference evidence="7 8" key="1">
    <citation type="submission" date="2020-08" db="EMBL/GenBank/DDBJ databases">
        <authorList>
            <person name="Liu C."/>
            <person name="Sun Q."/>
        </authorList>
    </citation>
    <scope>NUCLEOTIDE SEQUENCE [LARGE SCALE GENOMIC DNA]</scope>
    <source>
        <strain evidence="7 8">NSJ-61</strain>
    </source>
</reference>
<dbReference type="KEGG" id="ehn:H9Q80_14120"/>
<feature type="transmembrane region" description="Helical" evidence="6">
    <location>
        <begin position="401"/>
        <end position="418"/>
    </location>
</feature>
<keyword evidence="3 6" id="KW-0812">Transmembrane</keyword>
<dbReference type="EMBL" id="CP060636">
    <property type="protein sequence ID" value="QNM11379.1"/>
    <property type="molecule type" value="Genomic_DNA"/>
</dbReference>
<dbReference type="PANTHER" id="PTHR30250">
    <property type="entry name" value="PST FAMILY PREDICTED COLANIC ACID TRANSPORTER"/>
    <property type="match status" value="1"/>
</dbReference>
<feature type="transmembrane region" description="Helical" evidence="6">
    <location>
        <begin position="41"/>
        <end position="61"/>
    </location>
</feature>